<name>A0ABQ6LP61_9RHOB</name>
<evidence type="ECO:0000259" key="17">
    <source>
        <dbReference type="PROSITE" id="PS50206"/>
    </source>
</evidence>
<evidence type="ECO:0000256" key="14">
    <source>
        <dbReference type="ARBA" id="ARBA00044295"/>
    </source>
</evidence>
<gene>
    <name evidence="18" type="ORF">LNKW23_32790</name>
</gene>
<dbReference type="SUPFAM" id="SSF51905">
    <property type="entry name" value="FAD/NAD(P)-binding domain"/>
    <property type="match status" value="1"/>
</dbReference>
<keyword evidence="9" id="KW-0560">Oxidoreductase</keyword>
<evidence type="ECO:0000313" key="19">
    <source>
        <dbReference type="Proteomes" id="UP001239909"/>
    </source>
</evidence>
<comment type="catalytic activity">
    <reaction evidence="16">
        <text>sarcosine + (6S)-5,6,7,8-tetrahydrofolate + O2 = (6R)-5,10-methylene-5,6,7,8-tetrahydrofolate + glycine + H2O2</text>
        <dbReference type="Rhea" id="RHEA:70455"/>
        <dbReference type="ChEBI" id="CHEBI:15379"/>
        <dbReference type="ChEBI" id="CHEBI:15636"/>
        <dbReference type="ChEBI" id="CHEBI:16240"/>
        <dbReference type="ChEBI" id="CHEBI:57305"/>
        <dbReference type="ChEBI" id="CHEBI:57433"/>
        <dbReference type="ChEBI" id="CHEBI:57453"/>
        <dbReference type="EC" id="1.5.3.24"/>
    </reaction>
</comment>
<feature type="domain" description="Rhodanese" evidence="17">
    <location>
        <begin position="35"/>
        <end position="79"/>
    </location>
</feature>
<dbReference type="PANTHER" id="PTHR13847">
    <property type="entry name" value="SARCOSINE DEHYDROGENASE-RELATED"/>
    <property type="match status" value="1"/>
</dbReference>
<keyword evidence="7" id="KW-0547">Nucleotide-binding</keyword>
<keyword evidence="19" id="KW-1185">Reference proteome</keyword>
<evidence type="ECO:0000256" key="8">
    <source>
        <dbReference type="ARBA" id="ARBA00022827"/>
    </source>
</evidence>
<evidence type="ECO:0000256" key="2">
    <source>
        <dbReference type="ARBA" id="ARBA00001974"/>
    </source>
</evidence>
<dbReference type="EMBL" id="BSYI01000029">
    <property type="protein sequence ID" value="GMG84065.1"/>
    <property type="molecule type" value="Genomic_DNA"/>
</dbReference>
<comment type="catalytic activity">
    <reaction evidence="15">
        <text>sarcosine + O2 + H2O = formaldehyde + glycine + H2O2</text>
        <dbReference type="Rhea" id="RHEA:13313"/>
        <dbReference type="ChEBI" id="CHEBI:15377"/>
        <dbReference type="ChEBI" id="CHEBI:15379"/>
        <dbReference type="ChEBI" id="CHEBI:16240"/>
        <dbReference type="ChEBI" id="CHEBI:16842"/>
        <dbReference type="ChEBI" id="CHEBI:57305"/>
        <dbReference type="ChEBI" id="CHEBI:57433"/>
    </reaction>
</comment>
<keyword evidence="5" id="KW-0285">Flavoprotein</keyword>
<dbReference type="Pfam" id="PF01266">
    <property type="entry name" value="DAO"/>
    <property type="match status" value="1"/>
</dbReference>
<evidence type="ECO:0000256" key="16">
    <source>
        <dbReference type="ARBA" id="ARBA00048917"/>
    </source>
</evidence>
<dbReference type="InterPro" id="IPR036188">
    <property type="entry name" value="FAD/NAD-bd_sf"/>
</dbReference>
<proteinExistence type="inferred from homology"/>
<evidence type="ECO:0000256" key="6">
    <source>
        <dbReference type="ARBA" id="ARBA00022643"/>
    </source>
</evidence>
<dbReference type="NCBIfam" id="TIGR01373">
    <property type="entry name" value="soxB"/>
    <property type="match status" value="1"/>
</dbReference>
<dbReference type="SUPFAM" id="SSF54373">
    <property type="entry name" value="FAD-linked reductases, C-terminal domain"/>
    <property type="match status" value="1"/>
</dbReference>
<dbReference type="PROSITE" id="PS50206">
    <property type="entry name" value="RHODANESE_3"/>
    <property type="match status" value="1"/>
</dbReference>
<keyword evidence="6" id="KW-0288">FMN</keyword>
<sequence>MQRYNVWQVIRAGLKGPGIWDKVWDQPEPKPYYDVIVVGGGGHGLATAYYLAKVHKIRNVAVIEKGWLGGGNAGRNTTIVRSNYMMPGNTEFYEHSLKLWETLSHELNYNVMFSQRAHVNLVFTPGQRDAMARRYNIMRLNGIDGEYWDRDELMKRIPHLAYDGRYPILGAYVQPRAGTARHDAVNWGFARAASALGVDILQGTEVTGFVKKAGAVVGVEVRRGGESREIMAEKVGLAVAGHTSVLAHKAGLGRLPIETHKLQAFVSEALKPILDTVVVFGGPGHFYISQSDKGSMVFGGDLDGYCSYAQKGNLPIYEDVMANCLAIMPCLGRVRVLRQWAGVMDMSMDGSPIITKTDIPGLYLNAGWCYGGFKATPGSGHVFAHTIAKDEPHEANRRLTLDRYARGYQIDESGHGPWAKVH</sequence>
<evidence type="ECO:0000256" key="1">
    <source>
        <dbReference type="ARBA" id="ARBA00001917"/>
    </source>
</evidence>
<evidence type="ECO:0000256" key="3">
    <source>
        <dbReference type="ARBA" id="ARBA00004496"/>
    </source>
</evidence>
<dbReference type="Gene3D" id="3.30.9.10">
    <property type="entry name" value="D-Amino Acid Oxidase, subunit A, domain 2"/>
    <property type="match status" value="1"/>
</dbReference>
<comment type="subcellular location">
    <subcellularLocation>
        <location evidence="3">Cytoplasm</location>
    </subcellularLocation>
</comment>
<evidence type="ECO:0000256" key="5">
    <source>
        <dbReference type="ARBA" id="ARBA00022630"/>
    </source>
</evidence>
<keyword evidence="8" id="KW-0274">FAD</keyword>
<dbReference type="Proteomes" id="UP001239909">
    <property type="component" value="Unassembled WGS sequence"/>
</dbReference>
<dbReference type="InterPro" id="IPR006076">
    <property type="entry name" value="FAD-dep_OxRdtase"/>
</dbReference>
<dbReference type="Gene3D" id="3.50.50.60">
    <property type="entry name" value="FAD/NAD(P)-binding domain"/>
    <property type="match status" value="1"/>
</dbReference>
<accession>A0ABQ6LP61</accession>
<keyword evidence="4" id="KW-0963">Cytoplasm</keyword>
<protein>
    <recommendedName>
        <fullName evidence="12">Sarcosine oxidase subunit beta</fullName>
        <ecNumber evidence="11">1.5.3.24</ecNumber>
    </recommendedName>
    <alternativeName>
        <fullName evidence="13">Sarcosine oxidase (5,10-methylenetetrahydrofolate-forming) subunit beta</fullName>
    </alternativeName>
    <alternativeName>
        <fullName evidence="14">Tetrameric sarcosine oxidase subunit beta</fullName>
    </alternativeName>
</protein>
<dbReference type="InterPro" id="IPR001763">
    <property type="entry name" value="Rhodanese-like_dom"/>
</dbReference>
<comment type="cofactor">
    <cofactor evidence="2">
        <name>FAD</name>
        <dbReference type="ChEBI" id="CHEBI:57692"/>
    </cofactor>
</comment>
<evidence type="ECO:0000313" key="18">
    <source>
        <dbReference type="EMBL" id="GMG84065.1"/>
    </source>
</evidence>
<comment type="caution">
    <text evidence="18">The sequence shown here is derived from an EMBL/GenBank/DDBJ whole genome shotgun (WGS) entry which is preliminary data.</text>
</comment>
<dbReference type="PANTHER" id="PTHR13847:SF287">
    <property type="entry name" value="FAD-DEPENDENT OXIDOREDUCTASE DOMAIN-CONTAINING PROTEIN 1"/>
    <property type="match status" value="1"/>
</dbReference>
<comment type="similarity">
    <text evidence="10">Belongs to the SoxB family.</text>
</comment>
<evidence type="ECO:0000256" key="7">
    <source>
        <dbReference type="ARBA" id="ARBA00022741"/>
    </source>
</evidence>
<evidence type="ECO:0000256" key="11">
    <source>
        <dbReference type="ARBA" id="ARBA00044044"/>
    </source>
</evidence>
<evidence type="ECO:0000256" key="15">
    <source>
        <dbReference type="ARBA" id="ARBA00047316"/>
    </source>
</evidence>
<dbReference type="InterPro" id="IPR006278">
    <property type="entry name" value="SoxB"/>
</dbReference>
<dbReference type="RefSeq" id="WP_285673007.1">
    <property type="nucleotide sequence ID" value="NZ_BSYI01000029.1"/>
</dbReference>
<evidence type="ECO:0000256" key="4">
    <source>
        <dbReference type="ARBA" id="ARBA00022490"/>
    </source>
</evidence>
<evidence type="ECO:0000256" key="10">
    <source>
        <dbReference type="ARBA" id="ARBA00043973"/>
    </source>
</evidence>
<comment type="cofactor">
    <cofactor evidence="1">
        <name>FMN</name>
        <dbReference type="ChEBI" id="CHEBI:58210"/>
    </cofactor>
</comment>
<evidence type="ECO:0000256" key="12">
    <source>
        <dbReference type="ARBA" id="ARBA00044150"/>
    </source>
</evidence>
<evidence type="ECO:0000256" key="9">
    <source>
        <dbReference type="ARBA" id="ARBA00023002"/>
    </source>
</evidence>
<reference evidence="18 19" key="1">
    <citation type="submission" date="2023-04" db="EMBL/GenBank/DDBJ databases">
        <title>Marinoamorphus aggregata gen. nov., sp. Nov., isolate from tissue of brittle star Ophioplocus japonicus.</title>
        <authorList>
            <person name="Kawano K."/>
            <person name="Sawayama S."/>
            <person name="Nakagawa S."/>
        </authorList>
    </citation>
    <scope>NUCLEOTIDE SEQUENCE [LARGE SCALE GENOMIC DNA]</scope>
    <source>
        <strain evidence="18 19">NKW23</strain>
    </source>
</reference>
<dbReference type="EC" id="1.5.3.24" evidence="11"/>
<organism evidence="18 19">
    <name type="scientific">Paralimibaculum aggregatum</name>
    <dbReference type="NCBI Taxonomy" id="3036245"/>
    <lineage>
        <taxon>Bacteria</taxon>
        <taxon>Pseudomonadati</taxon>
        <taxon>Pseudomonadota</taxon>
        <taxon>Alphaproteobacteria</taxon>
        <taxon>Rhodobacterales</taxon>
        <taxon>Paracoccaceae</taxon>
        <taxon>Paralimibaculum</taxon>
    </lineage>
</organism>
<evidence type="ECO:0000256" key="13">
    <source>
        <dbReference type="ARBA" id="ARBA00044216"/>
    </source>
</evidence>